<organism evidence="2 3">
    <name type="scientific">Shewanella baltica (strain OS195)</name>
    <dbReference type="NCBI Taxonomy" id="399599"/>
    <lineage>
        <taxon>Bacteria</taxon>
        <taxon>Pseudomonadati</taxon>
        <taxon>Pseudomonadota</taxon>
        <taxon>Gammaproteobacteria</taxon>
        <taxon>Alteromonadales</taxon>
        <taxon>Shewanellaceae</taxon>
        <taxon>Shewanella</taxon>
    </lineage>
</organism>
<dbReference type="RefSeq" id="WP_012088972.1">
    <property type="nucleotide sequence ID" value="NC_009997.1"/>
</dbReference>
<dbReference type="AlphaFoldDB" id="A9KZA2"/>
<dbReference type="InterPro" id="IPR021621">
    <property type="entry name" value="Omp_AT"/>
</dbReference>
<evidence type="ECO:0000259" key="1">
    <source>
        <dbReference type="Pfam" id="PF11557"/>
    </source>
</evidence>
<evidence type="ECO:0000313" key="2">
    <source>
        <dbReference type="EMBL" id="ABX50550.1"/>
    </source>
</evidence>
<dbReference type="Proteomes" id="UP000000770">
    <property type="component" value="Chromosome"/>
</dbReference>
<dbReference type="Pfam" id="PF11557">
    <property type="entry name" value="Omp_AT"/>
    <property type="match status" value="1"/>
</dbReference>
<name>A9KZA2_SHEB9</name>
<dbReference type="KEGG" id="sbn:Sbal195_3388"/>
<dbReference type="EMBL" id="CP000891">
    <property type="protein sequence ID" value="ABX50550.1"/>
    <property type="molecule type" value="Genomic_DNA"/>
</dbReference>
<dbReference type="HOGENOM" id="CLU_1502471_0_0_6"/>
<gene>
    <name evidence="2" type="ordered locus">Sbal195_3388</name>
</gene>
<sequence length="179" mass="19974">MNQKSEFDASASMLGCNQHTYSTLSGELQEQLDGNYYNIRSNSFLLEPSIGISYQQSINWGKWVYDSRFSPFYGWTFAGNEATRGANPSGWEWVNGVKGYFDIHADKYAIETAYLKASRIDIGGDMRPSFNTNEYYEVGVGILLGSQFFKGWIDNIGIGLNLNIGSSLSGGSLVVYFNE</sequence>
<accession>A9KZA2</accession>
<dbReference type="GeneID" id="23676800"/>
<reference evidence="2 3" key="1">
    <citation type="submission" date="2007-11" db="EMBL/GenBank/DDBJ databases">
        <title>Complete sequence of chromosome of Shewanella baltica OS195.</title>
        <authorList>
            <consortium name="US DOE Joint Genome Institute"/>
            <person name="Copeland A."/>
            <person name="Lucas S."/>
            <person name="Lapidus A."/>
            <person name="Barry K."/>
            <person name="Glavina del Rio T."/>
            <person name="Dalin E."/>
            <person name="Tice H."/>
            <person name="Pitluck S."/>
            <person name="Chain P."/>
            <person name="Malfatti S."/>
            <person name="Shin M."/>
            <person name="Vergez L."/>
            <person name="Schmutz J."/>
            <person name="Larimer F."/>
            <person name="Land M."/>
            <person name="Hauser L."/>
            <person name="Kyrpides N."/>
            <person name="Kim E."/>
            <person name="Brettar I."/>
            <person name="Rodrigues J."/>
            <person name="Konstantinidis K."/>
            <person name="Klappenbach J."/>
            <person name="Hofle M."/>
            <person name="Tiedje J."/>
            <person name="Richardson P."/>
        </authorList>
    </citation>
    <scope>NUCLEOTIDE SEQUENCE [LARGE SCALE GENOMIC DNA]</scope>
    <source>
        <strain evidence="2 3">OS195</strain>
    </source>
</reference>
<evidence type="ECO:0000313" key="3">
    <source>
        <dbReference type="Proteomes" id="UP000000770"/>
    </source>
</evidence>
<proteinExistence type="predicted"/>
<feature type="domain" description="Solitary outer membrane autotransporter-like beta-barrel" evidence="1">
    <location>
        <begin position="16"/>
        <end position="179"/>
    </location>
</feature>
<protein>
    <recommendedName>
        <fullName evidence="1">Solitary outer membrane autotransporter-like beta-barrel domain-containing protein</fullName>
    </recommendedName>
</protein>